<evidence type="ECO:0000256" key="4">
    <source>
        <dbReference type="ARBA" id="ARBA00023125"/>
    </source>
</evidence>
<dbReference type="PROSITE" id="PS51192">
    <property type="entry name" value="HELICASE_ATP_BIND_1"/>
    <property type="match status" value="1"/>
</dbReference>
<dbReference type="InterPro" id="IPR014001">
    <property type="entry name" value="Helicase_ATP-bd"/>
</dbReference>
<dbReference type="SMART" id="SM00490">
    <property type="entry name" value="HELICc"/>
    <property type="match status" value="1"/>
</dbReference>
<keyword evidence="5" id="KW-0413">Isomerase</keyword>
<evidence type="ECO:0000259" key="8">
    <source>
        <dbReference type="PROSITE" id="PS51192"/>
    </source>
</evidence>
<evidence type="ECO:0000259" key="9">
    <source>
        <dbReference type="PROSITE" id="PS51194"/>
    </source>
</evidence>
<organism evidence="10 11">
    <name type="scientific">Pisolithus microcarpus 441</name>
    <dbReference type="NCBI Taxonomy" id="765257"/>
    <lineage>
        <taxon>Eukaryota</taxon>
        <taxon>Fungi</taxon>
        <taxon>Dikarya</taxon>
        <taxon>Basidiomycota</taxon>
        <taxon>Agaricomycotina</taxon>
        <taxon>Agaricomycetes</taxon>
        <taxon>Agaricomycetidae</taxon>
        <taxon>Boletales</taxon>
        <taxon>Sclerodermatineae</taxon>
        <taxon>Pisolithaceae</taxon>
        <taxon>Pisolithus</taxon>
    </lineage>
</organism>
<dbReference type="Pfam" id="PF00270">
    <property type="entry name" value="DEAD"/>
    <property type="match status" value="1"/>
</dbReference>
<reference evidence="10 11" key="1">
    <citation type="submission" date="2014-04" db="EMBL/GenBank/DDBJ databases">
        <authorList>
            <consortium name="DOE Joint Genome Institute"/>
            <person name="Kuo A."/>
            <person name="Kohler A."/>
            <person name="Costa M.D."/>
            <person name="Nagy L.G."/>
            <person name="Floudas D."/>
            <person name="Copeland A."/>
            <person name="Barry K.W."/>
            <person name="Cichocki N."/>
            <person name="Veneault-Fourrey C."/>
            <person name="LaButti K."/>
            <person name="Lindquist E.A."/>
            <person name="Lipzen A."/>
            <person name="Lundell T."/>
            <person name="Morin E."/>
            <person name="Murat C."/>
            <person name="Sun H."/>
            <person name="Tunlid A."/>
            <person name="Henrissat B."/>
            <person name="Grigoriev I.V."/>
            <person name="Hibbett D.S."/>
            <person name="Martin F."/>
            <person name="Nordberg H.P."/>
            <person name="Cantor M.N."/>
            <person name="Hua S.X."/>
        </authorList>
    </citation>
    <scope>NUCLEOTIDE SEQUENCE [LARGE SCALE GENOMIC DNA]</scope>
    <source>
        <strain evidence="10 11">441</strain>
    </source>
</reference>
<dbReference type="STRING" id="765257.A0A0C9ZNY6"/>
<feature type="domain" description="Helicase C-terminal" evidence="9">
    <location>
        <begin position="214"/>
        <end position="371"/>
    </location>
</feature>
<evidence type="ECO:0000256" key="2">
    <source>
        <dbReference type="ARBA" id="ARBA00022741"/>
    </source>
</evidence>
<dbReference type="GO" id="GO:0000724">
    <property type="term" value="P:double-strand break repair via homologous recombination"/>
    <property type="evidence" value="ECO:0007669"/>
    <property type="project" value="TreeGrafter"/>
</dbReference>
<dbReference type="SUPFAM" id="SSF52540">
    <property type="entry name" value="P-loop containing nucleoside triphosphate hydrolases"/>
    <property type="match status" value="1"/>
</dbReference>
<dbReference type="Gene3D" id="3.40.50.300">
    <property type="entry name" value="P-loop containing nucleotide triphosphate hydrolases"/>
    <property type="match status" value="3"/>
</dbReference>
<keyword evidence="4" id="KW-0238">DNA-binding</keyword>
<evidence type="ECO:0000256" key="5">
    <source>
        <dbReference type="ARBA" id="ARBA00023235"/>
    </source>
</evidence>
<evidence type="ECO:0000313" key="11">
    <source>
        <dbReference type="Proteomes" id="UP000054018"/>
    </source>
</evidence>
<sequence length="440" mass="49265">LPSLSNIRTHTQRVFGVRLCLWQLRVAEMILKGEKDVICVVGTGMGKTLTFWMPLLFRPDGIQIVITPLNLLGQQNVASLAKARIHAIGAFRYRVIVISPEQILRLGGGFEKLLKSPLFVSRIISIVIDEAHCLTDWGEFRPEYHELGRLHYVLPRSVPLLVTSATITKAMHRDITHLLHMCPSRTVTVCQSSNRPNIKIGVKKIKYALNSFADLTFLILPGLQVDDPPPPKFLIFFDDILDSINAACILCRHLPYKLKEKIRWFNADMSTTYKEEELGRLISGETWGLCTTTSFGMGMDVPDILMVIQWRATCNLATLWQRFGRAARDRRLTGTVILFAEKEYFNDEKVAKAARKAKRGETCKCTAKEANLLGEGHPLKRAALASGEEISSQILHAGKRRKRNLDLGLDLLINAKEQSGGGCRRTVFNVCFDNAAAGGK</sequence>
<dbReference type="GO" id="GO:0003677">
    <property type="term" value="F:DNA binding"/>
    <property type="evidence" value="ECO:0007669"/>
    <property type="project" value="UniProtKB-KW"/>
</dbReference>
<dbReference type="GO" id="GO:0005524">
    <property type="term" value="F:ATP binding"/>
    <property type="evidence" value="ECO:0007669"/>
    <property type="project" value="UniProtKB-KW"/>
</dbReference>
<proteinExistence type="inferred from homology"/>
<comment type="catalytic activity">
    <reaction evidence="6">
        <text>Couples ATP hydrolysis with the unwinding of duplex DNA by translocating in the 3'-5' direction.</text>
        <dbReference type="EC" id="5.6.2.4"/>
    </reaction>
</comment>
<evidence type="ECO:0000313" key="10">
    <source>
        <dbReference type="EMBL" id="KIK21473.1"/>
    </source>
</evidence>
<dbReference type="Proteomes" id="UP000054018">
    <property type="component" value="Unassembled WGS sequence"/>
</dbReference>
<dbReference type="EMBL" id="KN833751">
    <property type="protein sequence ID" value="KIK21473.1"/>
    <property type="molecule type" value="Genomic_DNA"/>
</dbReference>
<dbReference type="EC" id="5.6.2.4" evidence="7"/>
<dbReference type="InterPro" id="IPR001650">
    <property type="entry name" value="Helicase_C-like"/>
</dbReference>
<dbReference type="GO" id="GO:0043138">
    <property type="term" value="F:3'-5' DNA helicase activity"/>
    <property type="evidence" value="ECO:0007669"/>
    <property type="project" value="UniProtKB-EC"/>
</dbReference>
<dbReference type="GO" id="GO:0005694">
    <property type="term" value="C:chromosome"/>
    <property type="evidence" value="ECO:0007669"/>
    <property type="project" value="TreeGrafter"/>
</dbReference>
<feature type="non-terminal residue" evidence="10">
    <location>
        <position position="1"/>
    </location>
</feature>
<dbReference type="SMART" id="SM00487">
    <property type="entry name" value="DEXDc"/>
    <property type="match status" value="1"/>
</dbReference>
<evidence type="ECO:0000256" key="6">
    <source>
        <dbReference type="ARBA" id="ARBA00034617"/>
    </source>
</evidence>
<comment type="similarity">
    <text evidence="1">Belongs to the helicase family. RecQ subfamily.</text>
</comment>
<reference evidence="11" key="2">
    <citation type="submission" date="2015-01" db="EMBL/GenBank/DDBJ databases">
        <title>Evolutionary Origins and Diversification of the Mycorrhizal Mutualists.</title>
        <authorList>
            <consortium name="DOE Joint Genome Institute"/>
            <consortium name="Mycorrhizal Genomics Consortium"/>
            <person name="Kohler A."/>
            <person name="Kuo A."/>
            <person name="Nagy L.G."/>
            <person name="Floudas D."/>
            <person name="Copeland A."/>
            <person name="Barry K.W."/>
            <person name="Cichocki N."/>
            <person name="Veneault-Fourrey C."/>
            <person name="LaButti K."/>
            <person name="Lindquist E.A."/>
            <person name="Lipzen A."/>
            <person name="Lundell T."/>
            <person name="Morin E."/>
            <person name="Murat C."/>
            <person name="Riley R."/>
            <person name="Ohm R."/>
            <person name="Sun H."/>
            <person name="Tunlid A."/>
            <person name="Henrissat B."/>
            <person name="Grigoriev I.V."/>
            <person name="Hibbett D.S."/>
            <person name="Martin F."/>
        </authorList>
    </citation>
    <scope>NUCLEOTIDE SEQUENCE [LARGE SCALE GENOMIC DNA]</scope>
    <source>
        <strain evidence="11">441</strain>
    </source>
</reference>
<dbReference type="PANTHER" id="PTHR13710:SF105">
    <property type="entry name" value="ATP-DEPENDENT DNA HELICASE Q1"/>
    <property type="match status" value="1"/>
</dbReference>
<dbReference type="InterPro" id="IPR027417">
    <property type="entry name" value="P-loop_NTPase"/>
</dbReference>
<evidence type="ECO:0000256" key="1">
    <source>
        <dbReference type="ARBA" id="ARBA00005446"/>
    </source>
</evidence>
<dbReference type="Pfam" id="PF00271">
    <property type="entry name" value="Helicase_C"/>
    <property type="match status" value="1"/>
</dbReference>
<dbReference type="GO" id="GO:0005737">
    <property type="term" value="C:cytoplasm"/>
    <property type="evidence" value="ECO:0007669"/>
    <property type="project" value="TreeGrafter"/>
</dbReference>
<dbReference type="PANTHER" id="PTHR13710">
    <property type="entry name" value="DNA HELICASE RECQ FAMILY MEMBER"/>
    <property type="match status" value="1"/>
</dbReference>
<evidence type="ECO:0000256" key="7">
    <source>
        <dbReference type="ARBA" id="ARBA00034808"/>
    </source>
</evidence>
<feature type="domain" description="Helicase ATP-binding" evidence="8">
    <location>
        <begin position="28"/>
        <end position="185"/>
    </location>
</feature>
<dbReference type="PROSITE" id="PS51194">
    <property type="entry name" value="HELICASE_CTER"/>
    <property type="match status" value="1"/>
</dbReference>
<dbReference type="GO" id="GO:0009378">
    <property type="term" value="F:four-way junction helicase activity"/>
    <property type="evidence" value="ECO:0007669"/>
    <property type="project" value="TreeGrafter"/>
</dbReference>
<keyword evidence="2" id="KW-0547">Nucleotide-binding</keyword>
<dbReference type="InterPro" id="IPR011545">
    <property type="entry name" value="DEAD/DEAH_box_helicase_dom"/>
</dbReference>
<name>A0A0C9ZNY6_9AGAM</name>
<accession>A0A0C9ZNY6</accession>
<gene>
    <name evidence="10" type="ORF">PISMIDRAFT_82930</name>
</gene>
<keyword evidence="3" id="KW-0067">ATP-binding</keyword>
<keyword evidence="11" id="KW-1185">Reference proteome</keyword>
<dbReference type="HOGENOM" id="CLU_001103_19_0_1"/>
<protein>
    <recommendedName>
        <fullName evidence="7">DNA 3'-5' helicase</fullName>
        <ecNumber evidence="7">5.6.2.4</ecNumber>
    </recommendedName>
</protein>
<dbReference type="AlphaFoldDB" id="A0A0C9ZNY6"/>
<evidence type="ECO:0000256" key="3">
    <source>
        <dbReference type="ARBA" id="ARBA00022840"/>
    </source>
</evidence>
<dbReference type="OrthoDB" id="10261556at2759"/>
<feature type="non-terminal residue" evidence="10">
    <location>
        <position position="440"/>
    </location>
</feature>